<sequence>MSCNLLLFIQLWLAPSGALHRRRRMATCFQAVLGAREIKNSFVSSSLCFLTHCSNMSLFEAYINAHFI</sequence>
<dbReference type="Proteomes" id="UP001321473">
    <property type="component" value="Unassembled WGS sequence"/>
</dbReference>
<feature type="chain" id="PRO_5042963033" description="Secreted protein" evidence="1">
    <location>
        <begin position="19"/>
        <end position="68"/>
    </location>
</feature>
<protein>
    <recommendedName>
        <fullName evidence="4">Secreted protein</fullName>
    </recommendedName>
</protein>
<proteinExistence type="predicted"/>
<evidence type="ECO:0000256" key="1">
    <source>
        <dbReference type="SAM" id="SignalP"/>
    </source>
</evidence>
<name>A0AAQ4FDS1_AMBAM</name>
<comment type="caution">
    <text evidence="2">The sequence shown here is derived from an EMBL/GenBank/DDBJ whole genome shotgun (WGS) entry which is preliminary data.</text>
</comment>
<reference evidence="2 3" key="1">
    <citation type="journal article" date="2023" name="Arcadia Sci">
        <title>De novo assembly of a long-read Amblyomma americanum tick genome.</title>
        <authorList>
            <person name="Chou S."/>
            <person name="Poskanzer K.E."/>
            <person name="Rollins M."/>
            <person name="Thuy-Boun P.S."/>
        </authorList>
    </citation>
    <scope>NUCLEOTIDE SEQUENCE [LARGE SCALE GENOMIC DNA]</scope>
    <source>
        <strain evidence="2">F_SG_1</strain>
        <tissue evidence="2">Salivary glands</tissue>
    </source>
</reference>
<dbReference type="EMBL" id="JARKHS020004276">
    <property type="protein sequence ID" value="KAK8784768.1"/>
    <property type="molecule type" value="Genomic_DNA"/>
</dbReference>
<keyword evidence="1" id="KW-0732">Signal</keyword>
<keyword evidence="3" id="KW-1185">Reference proteome</keyword>
<evidence type="ECO:0000313" key="3">
    <source>
        <dbReference type="Proteomes" id="UP001321473"/>
    </source>
</evidence>
<feature type="signal peptide" evidence="1">
    <location>
        <begin position="1"/>
        <end position="18"/>
    </location>
</feature>
<gene>
    <name evidence="2" type="ORF">V5799_008869</name>
</gene>
<evidence type="ECO:0000313" key="2">
    <source>
        <dbReference type="EMBL" id="KAK8784768.1"/>
    </source>
</evidence>
<evidence type="ECO:0008006" key="4">
    <source>
        <dbReference type="Google" id="ProtNLM"/>
    </source>
</evidence>
<dbReference type="AlphaFoldDB" id="A0AAQ4FDS1"/>
<organism evidence="2 3">
    <name type="scientific">Amblyomma americanum</name>
    <name type="common">Lone star tick</name>
    <dbReference type="NCBI Taxonomy" id="6943"/>
    <lineage>
        <taxon>Eukaryota</taxon>
        <taxon>Metazoa</taxon>
        <taxon>Ecdysozoa</taxon>
        <taxon>Arthropoda</taxon>
        <taxon>Chelicerata</taxon>
        <taxon>Arachnida</taxon>
        <taxon>Acari</taxon>
        <taxon>Parasitiformes</taxon>
        <taxon>Ixodida</taxon>
        <taxon>Ixodoidea</taxon>
        <taxon>Ixodidae</taxon>
        <taxon>Amblyomminae</taxon>
        <taxon>Amblyomma</taxon>
    </lineage>
</organism>
<accession>A0AAQ4FDS1</accession>